<organism evidence="3 4">
    <name type="scientific">Hyphomicrobium album</name>
    <dbReference type="NCBI Taxonomy" id="2665159"/>
    <lineage>
        <taxon>Bacteria</taxon>
        <taxon>Pseudomonadati</taxon>
        <taxon>Pseudomonadota</taxon>
        <taxon>Alphaproteobacteria</taxon>
        <taxon>Hyphomicrobiales</taxon>
        <taxon>Hyphomicrobiaceae</taxon>
        <taxon>Hyphomicrobium</taxon>
    </lineage>
</organism>
<keyword evidence="1" id="KW-1133">Transmembrane helix</keyword>
<proteinExistence type="predicted"/>
<evidence type="ECO:0000313" key="3">
    <source>
        <dbReference type="EMBL" id="MTD95546.1"/>
    </source>
</evidence>
<keyword evidence="1" id="KW-0812">Transmembrane</keyword>
<dbReference type="EMBL" id="WMBQ01000002">
    <property type="protein sequence ID" value="MTD95546.1"/>
    <property type="molecule type" value="Genomic_DNA"/>
</dbReference>
<dbReference type="Pfam" id="PF07811">
    <property type="entry name" value="TadE"/>
    <property type="match status" value="1"/>
</dbReference>
<gene>
    <name evidence="3" type="ORF">GIW81_14495</name>
</gene>
<comment type="caution">
    <text evidence="3">The sequence shown here is derived from an EMBL/GenBank/DDBJ whole genome shotgun (WGS) entry which is preliminary data.</text>
</comment>
<name>A0A6I3KPC5_9HYPH</name>
<feature type="domain" description="TadE-like" evidence="2">
    <location>
        <begin position="26"/>
        <end position="66"/>
    </location>
</feature>
<feature type="transmembrane region" description="Helical" evidence="1">
    <location>
        <begin position="26"/>
        <end position="47"/>
    </location>
</feature>
<evidence type="ECO:0000259" key="2">
    <source>
        <dbReference type="Pfam" id="PF07811"/>
    </source>
</evidence>
<keyword evidence="4" id="KW-1185">Reference proteome</keyword>
<accession>A0A6I3KPC5</accession>
<evidence type="ECO:0000313" key="4">
    <source>
        <dbReference type="Proteomes" id="UP000440694"/>
    </source>
</evidence>
<dbReference type="Proteomes" id="UP000440694">
    <property type="component" value="Unassembled WGS sequence"/>
</dbReference>
<dbReference type="InterPro" id="IPR012495">
    <property type="entry name" value="TadE-like_dom"/>
</dbReference>
<keyword evidence="1" id="KW-0472">Membrane</keyword>
<protein>
    <recommendedName>
        <fullName evidence="2">TadE-like domain-containing protein</fullName>
    </recommendedName>
</protein>
<reference evidence="3 4" key="1">
    <citation type="submission" date="2019-11" db="EMBL/GenBank/DDBJ databases">
        <title>Identification of a novel strain.</title>
        <authorList>
            <person name="Xu Q."/>
            <person name="Wang G."/>
        </authorList>
    </citation>
    <scope>NUCLEOTIDE SEQUENCE [LARGE SCALE GENOMIC DNA]</scope>
    <source>
        <strain evidence="4">xq</strain>
    </source>
</reference>
<dbReference type="AlphaFoldDB" id="A0A6I3KPC5"/>
<evidence type="ECO:0000256" key="1">
    <source>
        <dbReference type="SAM" id="Phobius"/>
    </source>
</evidence>
<sequence>MSRGEDMRWFEKLLRNAKSLRGDVRGAAAVEFAFLAPLLMLILLGIMEGGRAINIDRQFTSAVNTAGDLVAREENLGTSSAIATDNLKDMMESIKHLMAPYDPSKLKIGVFSVQASPNDASNTKVVWSFSYQGGMPVPTKCQAYALPPNLVNKGGSVIVVDAQYNFTPLFGDYVPGFGSLGELKEKSFHSPRNSCVDYVKGDNCLNPC</sequence>